<dbReference type="PROSITE" id="PS00490">
    <property type="entry name" value="MOLYBDOPTERIN_PROK_2"/>
    <property type="match status" value="1"/>
</dbReference>
<dbReference type="eggNOG" id="COG3383">
    <property type="taxonomic scope" value="Bacteria"/>
</dbReference>
<dbReference type="EMBL" id="CP000448">
    <property type="protein sequence ID" value="ABI69128.1"/>
    <property type="molecule type" value="Genomic_DNA"/>
</dbReference>
<dbReference type="KEGG" id="swo:Swol_1830"/>
<sequence>MAGLATTFGSGAMTNPISDITNEVELMFLIGTNPTEAHPVIGYKMRQAARRGAKLVVCDPRHIDLVDEADYWLRVKPGTDIPLLNGLMHIIIKEGLEDKTFIEERTENYEELKAIVESYTPERVSELTGISVDDLYAVARLYATTDKAMIFYTLGITEHICGTRNVMSCANLAMLTGHLGRPGTGVCPQRGQNNVQGACDMGALPNVYSGYQAVGVDAVREKHEKAWKASLSAKVGLKIPEMFGAAHEGKVKAMYILGENPVLTDPDANHIRGALEKLEFLVVQELFLTETAAYADVILPAASFAECDGTFTNTERRVQRVRKAIEPIPGQANWQTICQMFVAMGYPVNYNSPKEIWDEMASLSPSMAGINFERIDQENSLQWPCPSLDHPGTPVLHVGKFTRGLGLFQPSEHIPPGEIPDAEYPYLLSTGRILQHYNVTTPYSKGISSIWDKEMSELNPVDADKLGVVTGDQVKVTSRRGEAITQIKVTDRVLPGVIWMSFHYNATPTNALTSHHLDPITGTGEYKVCAVKLEKV</sequence>
<evidence type="ECO:0000313" key="7">
    <source>
        <dbReference type="EMBL" id="ABI69128.1"/>
    </source>
</evidence>
<dbReference type="InterPro" id="IPR006657">
    <property type="entry name" value="MoPterin_dinucl-bd_dom"/>
</dbReference>
<gene>
    <name evidence="7" type="ordered locus">Swol_1830</name>
</gene>
<dbReference type="PANTHER" id="PTHR43105:SF14">
    <property type="entry name" value="FORMATE DEHYDROGENASE H"/>
    <property type="match status" value="1"/>
</dbReference>
<proteinExistence type="predicted"/>
<dbReference type="SUPFAM" id="SSF53706">
    <property type="entry name" value="Formate dehydrogenase/DMSO reductase, domains 1-3"/>
    <property type="match status" value="1"/>
</dbReference>
<dbReference type="Pfam" id="PF00384">
    <property type="entry name" value="Molybdopterin"/>
    <property type="match status" value="1"/>
</dbReference>
<accession>Q0AVX6</accession>
<dbReference type="GO" id="GO:0043546">
    <property type="term" value="F:molybdopterin cofactor binding"/>
    <property type="evidence" value="ECO:0007669"/>
    <property type="project" value="InterPro"/>
</dbReference>
<dbReference type="STRING" id="335541.Swol_1830"/>
<name>Q0AVX6_SYNWW</name>
<keyword evidence="3" id="KW-0408">Iron</keyword>
<evidence type="ECO:0000256" key="3">
    <source>
        <dbReference type="ARBA" id="ARBA00023004"/>
    </source>
</evidence>
<keyword evidence="8" id="KW-1185">Reference proteome</keyword>
<dbReference type="GO" id="GO:0046872">
    <property type="term" value="F:metal ion binding"/>
    <property type="evidence" value="ECO:0007669"/>
    <property type="project" value="UniProtKB-KW"/>
</dbReference>
<evidence type="ECO:0000259" key="5">
    <source>
        <dbReference type="Pfam" id="PF00384"/>
    </source>
</evidence>
<feature type="domain" description="Molybdopterin oxidoreductase" evidence="5">
    <location>
        <begin position="12"/>
        <end position="328"/>
    </location>
</feature>
<dbReference type="Gene3D" id="3.40.228.10">
    <property type="entry name" value="Dimethylsulfoxide Reductase, domain 2"/>
    <property type="match status" value="1"/>
</dbReference>
<dbReference type="Gene3D" id="3.40.50.740">
    <property type="match status" value="1"/>
</dbReference>
<dbReference type="HOGENOM" id="CLU_000422_13_4_9"/>
<evidence type="ECO:0000256" key="4">
    <source>
        <dbReference type="ARBA" id="ARBA00023014"/>
    </source>
</evidence>
<reference evidence="8" key="1">
    <citation type="journal article" date="2010" name="Environ. Microbiol.">
        <title>The genome of Syntrophomonas wolfei: new insights into syntrophic metabolism and biohydrogen production.</title>
        <authorList>
            <person name="Sieber J.R."/>
            <person name="Sims D.R."/>
            <person name="Han C."/>
            <person name="Kim E."/>
            <person name="Lykidis A."/>
            <person name="Lapidus A.L."/>
            <person name="McDonnald E."/>
            <person name="Rohlin L."/>
            <person name="Culley D.E."/>
            <person name="Gunsalus R."/>
            <person name="McInerney M.J."/>
        </authorList>
    </citation>
    <scope>NUCLEOTIDE SEQUENCE [LARGE SCALE GENOMIC DNA]</scope>
    <source>
        <strain evidence="8">DSM 2245B / Goettingen</strain>
    </source>
</reference>
<keyword evidence="4" id="KW-0411">Iron-sulfur</keyword>
<evidence type="ECO:0000313" key="8">
    <source>
        <dbReference type="Proteomes" id="UP000001968"/>
    </source>
</evidence>
<dbReference type="GO" id="GO:0022904">
    <property type="term" value="P:respiratory electron transport chain"/>
    <property type="evidence" value="ECO:0007669"/>
    <property type="project" value="TreeGrafter"/>
</dbReference>
<evidence type="ECO:0000256" key="1">
    <source>
        <dbReference type="ARBA" id="ARBA00022723"/>
    </source>
</evidence>
<evidence type="ECO:0000259" key="6">
    <source>
        <dbReference type="Pfam" id="PF01568"/>
    </source>
</evidence>
<dbReference type="InterPro" id="IPR009010">
    <property type="entry name" value="Asp_de-COase-like_dom_sf"/>
</dbReference>
<dbReference type="GO" id="GO:0051536">
    <property type="term" value="F:iron-sulfur cluster binding"/>
    <property type="evidence" value="ECO:0007669"/>
    <property type="project" value="UniProtKB-KW"/>
</dbReference>
<dbReference type="InterPro" id="IPR050123">
    <property type="entry name" value="Prok_molybdopt-oxidoreductase"/>
</dbReference>
<dbReference type="InterPro" id="IPR006656">
    <property type="entry name" value="Mopterin_OxRdtase"/>
</dbReference>
<dbReference type="GO" id="GO:0003954">
    <property type="term" value="F:NADH dehydrogenase activity"/>
    <property type="evidence" value="ECO:0007669"/>
    <property type="project" value="TreeGrafter"/>
</dbReference>
<evidence type="ECO:0000256" key="2">
    <source>
        <dbReference type="ARBA" id="ARBA00023002"/>
    </source>
</evidence>
<feature type="domain" description="Molybdopterin dinucleotide-binding" evidence="6">
    <location>
        <begin position="427"/>
        <end position="530"/>
    </location>
</feature>
<dbReference type="SUPFAM" id="SSF50692">
    <property type="entry name" value="ADC-like"/>
    <property type="match status" value="1"/>
</dbReference>
<dbReference type="GO" id="GO:0016020">
    <property type="term" value="C:membrane"/>
    <property type="evidence" value="ECO:0007669"/>
    <property type="project" value="TreeGrafter"/>
</dbReference>
<dbReference type="Proteomes" id="UP000001968">
    <property type="component" value="Chromosome"/>
</dbReference>
<keyword evidence="1" id="KW-0479">Metal-binding</keyword>
<organism evidence="7 8">
    <name type="scientific">Syntrophomonas wolfei subsp. wolfei (strain DSM 2245B / Goettingen)</name>
    <dbReference type="NCBI Taxonomy" id="335541"/>
    <lineage>
        <taxon>Bacteria</taxon>
        <taxon>Bacillati</taxon>
        <taxon>Bacillota</taxon>
        <taxon>Clostridia</taxon>
        <taxon>Eubacteriales</taxon>
        <taxon>Syntrophomonadaceae</taxon>
        <taxon>Syntrophomonas</taxon>
    </lineage>
</organism>
<keyword evidence="2" id="KW-0560">Oxidoreductase</keyword>
<dbReference type="Pfam" id="PF01568">
    <property type="entry name" value="Molydop_binding"/>
    <property type="match status" value="1"/>
</dbReference>
<dbReference type="AlphaFoldDB" id="Q0AVX6"/>
<protein>
    <submittedName>
        <fullName evidence="7">Putative formate dehydrogenase alpha subunit</fullName>
    </submittedName>
</protein>
<dbReference type="Gene3D" id="2.40.40.20">
    <property type="match status" value="1"/>
</dbReference>
<dbReference type="InterPro" id="IPR006655">
    <property type="entry name" value="Mopterin_OxRdtase_prok_CS"/>
</dbReference>
<dbReference type="PANTHER" id="PTHR43105">
    <property type="entry name" value="RESPIRATORY NITRATE REDUCTASE"/>
    <property type="match status" value="1"/>
</dbReference>